<name>A0A382KFY1_9ZZZZ</name>
<gene>
    <name evidence="1" type="ORF">METZ01_LOCUS275830</name>
</gene>
<proteinExistence type="predicted"/>
<organism evidence="1">
    <name type="scientific">marine metagenome</name>
    <dbReference type="NCBI Taxonomy" id="408172"/>
    <lineage>
        <taxon>unclassified sequences</taxon>
        <taxon>metagenomes</taxon>
        <taxon>ecological metagenomes</taxon>
    </lineage>
</organism>
<dbReference type="EMBL" id="UINC01080230">
    <property type="protein sequence ID" value="SVC22976.1"/>
    <property type="molecule type" value="Genomic_DNA"/>
</dbReference>
<accession>A0A382KFY1</accession>
<sequence>MHKTIHASITTLKLYISIPRIHPAYHNVSFIIDKFITIFKITN</sequence>
<reference evidence="1" key="1">
    <citation type="submission" date="2018-05" db="EMBL/GenBank/DDBJ databases">
        <authorList>
            <person name="Lanie J.A."/>
            <person name="Ng W.-L."/>
            <person name="Kazmierczak K.M."/>
            <person name="Andrzejewski T.M."/>
            <person name="Davidsen T.M."/>
            <person name="Wayne K.J."/>
            <person name="Tettelin H."/>
            <person name="Glass J.I."/>
            <person name="Rusch D."/>
            <person name="Podicherti R."/>
            <person name="Tsui H.-C.T."/>
            <person name="Winkler M.E."/>
        </authorList>
    </citation>
    <scope>NUCLEOTIDE SEQUENCE</scope>
</reference>
<dbReference type="AlphaFoldDB" id="A0A382KFY1"/>
<evidence type="ECO:0000313" key="1">
    <source>
        <dbReference type="EMBL" id="SVC22976.1"/>
    </source>
</evidence>
<protein>
    <submittedName>
        <fullName evidence="1">Uncharacterized protein</fullName>
    </submittedName>
</protein>